<feature type="transmembrane region" description="Helical" evidence="1">
    <location>
        <begin position="102"/>
        <end position="122"/>
    </location>
</feature>
<keyword evidence="3" id="KW-1185">Reference proteome</keyword>
<feature type="transmembrane region" description="Helical" evidence="1">
    <location>
        <begin position="47"/>
        <end position="66"/>
    </location>
</feature>
<evidence type="ECO:0000313" key="3">
    <source>
        <dbReference type="Proteomes" id="UP000276215"/>
    </source>
</evidence>
<keyword evidence="1" id="KW-1133">Transmembrane helix</keyword>
<dbReference type="Proteomes" id="UP000276215">
    <property type="component" value="Unassembled WGS sequence"/>
</dbReference>
<organism evidence="2 3">
    <name type="scientific">Choiromyces venosus 120613-1</name>
    <dbReference type="NCBI Taxonomy" id="1336337"/>
    <lineage>
        <taxon>Eukaryota</taxon>
        <taxon>Fungi</taxon>
        <taxon>Dikarya</taxon>
        <taxon>Ascomycota</taxon>
        <taxon>Pezizomycotina</taxon>
        <taxon>Pezizomycetes</taxon>
        <taxon>Pezizales</taxon>
        <taxon>Tuberaceae</taxon>
        <taxon>Choiromyces</taxon>
    </lineage>
</organism>
<dbReference type="AlphaFoldDB" id="A0A3N4JYV5"/>
<sequence length="150" mass="17679">MGGREVQAWGGYEVGGGENSTGSCRIFFFDFFNLVVSLYRIAQKAQYGGFLFFLFSSSTMHCFMGPGKVRTIERKRQKEEGAIKPTRRNCRYRTKYNPPERVLFFCTVLYKLCIPFFFYYYYINGFCFVWFHPFSFFLTVVVVVFCSRIV</sequence>
<accession>A0A3N4JYV5</accession>
<protein>
    <submittedName>
        <fullName evidence="2">Uncharacterized protein</fullName>
    </submittedName>
</protein>
<reference evidence="2 3" key="1">
    <citation type="journal article" date="2018" name="Nat. Ecol. Evol.">
        <title>Pezizomycetes genomes reveal the molecular basis of ectomycorrhizal truffle lifestyle.</title>
        <authorList>
            <person name="Murat C."/>
            <person name="Payen T."/>
            <person name="Noel B."/>
            <person name="Kuo A."/>
            <person name="Morin E."/>
            <person name="Chen J."/>
            <person name="Kohler A."/>
            <person name="Krizsan K."/>
            <person name="Balestrini R."/>
            <person name="Da Silva C."/>
            <person name="Montanini B."/>
            <person name="Hainaut M."/>
            <person name="Levati E."/>
            <person name="Barry K.W."/>
            <person name="Belfiori B."/>
            <person name="Cichocki N."/>
            <person name="Clum A."/>
            <person name="Dockter R.B."/>
            <person name="Fauchery L."/>
            <person name="Guy J."/>
            <person name="Iotti M."/>
            <person name="Le Tacon F."/>
            <person name="Lindquist E.A."/>
            <person name="Lipzen A."/>
            <person name="Malagnac F."/>
            <person name="Mello A."/>
            <person name="Molinier V."/>
            <person name="Miyauchi S."/>
            <person name="Poulain J."/>
            <person name="Riccioni C."/>
            <person name="Rubini A."/>
            <person name="Sitrit Y."/>
            <person name="Splivallo R."/>
            <person name="Traeger S."/>
            <person name="Wang M."/>
            <person name="Zifcakova L."/>
            <person name="Wipf D."/>
            <person name="Zambonelli A."/>
            <person name="Paolocci F."/>
            <person name="Nowrousian M."/>
            <person name="Ottonello S."/>
            <person name="Baldrian P."/>
            <person name="Spatafora J.W."/>
            <person name="Henrissat B."/>
            <person name="Nagy L.G."/>
            <person name="Aury J.M."/>
            <person name="Wincker P."/>
            <person name="Grigoriev I.V."/>
            <person name="Bonfante P."/>
            <person name="Martin F.M."/>
        </authorList>
    </citation>
    <scope>NUCLEOTIDE SEQUENCE [LARGE SCALE GENOMIC DNA]</scope>
    <source>
        <strain evidence="2 3">120613-1</strain>
    </source>
</reference>
<feature type="transmembrane region" description="Helical" evidence="1">
    <location>
        <begin position="128"/>
        <end position="146"/>
    </location>
</feature>
<name>A0A3N4JYV5_9PEZI</name>
<evidence type="ECO:0000256" key="1">
    <source>
        <dbReference type="SAM" id="Phobius"/>
    </source>
</evidence>
<evidence type="ECO:0000313" key="2">
    <source>
        <dbReference type="EMBL" id="RPB02062.1"/>
    </source>
</evidence>
<keyword evidence="1" id="KW-0472">Membrane</keyword>
<keyword evidence="1" id="KW-0812">Transmembrane</keyword>
<proteinExistence type="predicted"/>
<dbReference type="EMBL" id="ML120369">
    <property type="protein sequence ID" value="RPB02062.1"/>
    <property type="molecule type" value="Genomic_DNA"/>
</dbReference>
<gene>
    <name evidence="2" type="ORF">L873DRAFT_481519</name>
</gene>